<evidence type="ECO:0000256" key="1">
    <source>
        <dbReference type="SAM" id="Phobius"/>
    </source>
</evidence>
<evidence type="ECO:0000313" key="2">
    <source>
        <dbReference type="EMBL" id="OOK63404.1"/>
    </source>
</evidence>
<comment type="caution">
    <text evidence="2">The sequence shown here is derived from an EMBL/GenBank/DDBJ whole genome shotgun (WGS) entry which is preliminary data.</text>
</comment>
<dbReference type="AlphaFoldDB" id="A0A1V3W8U3"/>
<dbReference type="Proteomes" id="UP000189229">
    <property type="component" value="Unassembled WGS sequence"/>
</dbReference>
<name>A0A1V3W8U3_MYCKA</name>
<dbReference type="GO" id="GO:0016746">
    <property type="term" value="F:acyltransferase activity"/>
    <property type="evidence" value="ECO:0007669"/>
    <property type="project" value="UniProtKB-KW"/>
</dbReference>
<keyword evidence="1" id="KW-0472">Membrane</keyword>
<reference evidence="2 3" key="1">
    <citation type="submission" date="2017-02" db="EMBL/GenBank/DDBJ databases">
        <title>Complete genome sequences of Mycobacterium kansasii strains isolated from rhesus macaques.</title>
        <authorList>
            <person name="Panda A."/>
            <person name="Nagaraj S."/>
            <person name="Zhao X."/>
            <person name="Tettelin H."/>
            <person name="Detolla L.J."/>
        </authorList>
    </citation>
    <scope>NUCLEOTIDE SEQUENCE [LARGE SCALE GENOMIC DNA]</scope>
    <source>
        <strain evidence="2 3">11-3813</strain>
    </source>
</reference>
<dbReference type="InterPro" id="IPR050879">
    <property type="entry name" value="Acyltransferase_3"/>
</dbReference>
<keyword evidence="1" id="KW-0812">Transmembrane</keyword>
<dbReference type="PANTHER" id="PTHR23028:SF53">
    <property type="entry name" value="ACYL_TRANSF_3 DOMAIN-CONTAINING PROTEIN"/>
    <property type="match status" value="1"/>
</dbReference>
<organism evidence="2 3">
    <name type="scientific">Mycobacterium kansasii</name>
    <dbReference type="NCBI Taxonomy" id="1768"/>
    <lineage>
        <taxon>Bacteria</taxon>
        <taxon>Bacillati</taxon>
        <taxon>Actinomycetota</taxon>
        <taxon>Actinomycetes</taxon>
        <taxon>Mycobacteriales</taxon>
        <taxon>Mycobacteriaceae</taxon>
        <taxon>Mycobacterium</taxon>
    </lineage>
</organism>
<feature type="transmembrane region" description="Helical" evidence="1">
    <location>
        <begin position="72"/>
        <end position="91"/>
    </location>
</feature>
<accession>A0A1V3W8U3</accession>
<keyword evidence="2" id="KW-0808">Transferase</keyword>
<dbReference type="GO" id="GO:0009103">
    <property type="term" value="P:lipopolysaccharide biosynthetic process"/>
    <property type="evidence" value="ECO:0007669"/>
    <property type="project" value="TreeGrafter"/>
</dbReference>
<dbReference type="GO" id="GO:0016020">
    <property type="term" value="C:membrane"/>
    <property type="evidence" value="ECO:0007669"/>
    <property type="project" value="TreeGrafter"/>
</dbReference>
<keyword evidence="2" id="KW-0012">Acyltransferase</keyword>
<keyword evidence="1" id="KW-1133">Transmembrane helix</keyword>
<sequence>MSPNPARLLLGVAVAAVFVVARWRSSSARGGAAVGVAPLVWLGAISYGIYLWHWPIFLALNGERTGWTGFKLFGVRCAVTVALAAASWWLIEQPIRRWRPARYRCCRWPRPPWRPRPRRPCWSCRRNRPGLREVGLPPVRRWRRYPRRRRASRPAERRPRIPTAVHRFGVR</sequence>
<dbReference type="EMBL" id="MVBM01000019">
    <property type="protein sequence ID" value="OOK63404.1"/>
    <property type="molecule type" value="Genomic_DNA"/>
</dbReference>
<gene>
    <name evidence="2" type="ORF">BZL30_9472</name>
</gene>
<dbReference type="PANTHER" id="PTHR23028">
    <property type="entry name" value="ACETYLTRANSFERASE"/>
    <property type="match status" value="1"/>
</dbReference>
<proteinExistence type="predicted"/>
<evidence type="ECO:0000313" key="3">
    <source>
        <dbReference type="Proteomes" id="UP000189229"/>
    </source>
</evidence>
<feature type="transmembrane region" description="Helical" evidence="1">
    <location>
        <begin position="6"/>
        <end position="23"/>
    </location>
</feature>
<protein>
    <submittedName>
        <fullName evidence="2">Putative acyltransferase domain protein</fullName>
    </submittedName>
</protein>
<feature type="transmembrane region" description="Helical" evidence="1">
    <location>
        <begin position="30"/>
        <end position="52"/>
    </location>
</feature>